<evidence type="ECO:0000313" key="2">
    <source>
        <dbReference type="Proteomes" id="UP000688947"/>
    </source>
</evidence>
<dbReference type="OrthoDB" id="10357362at2759"/>
<dbReference type="Proteomes" id="UP000688947">
    <property type="component" value="Unassembled WGS sequence"/>
</dbReference>
<comment type="caution">
    <text evidence="1">The sequence shown here is derived from an EMBL/GenBank/DDBJ whole genome shotgun (WGS) entry which is preliminary data.</text>
</comment>
<reference evidence="1" key="1">
    <citation type="submission" date="2021-01" db="EMBL/GenBank/DDBJ databases">
        <title>Phytophthora aleatoria, a newly-described species from Pinus radiata is distinct from Phytophthora cactorum isolates based on comparative genomics.</title>
        <authorList>
            <person name="Mcdougal R."/>
            <person name="Panda P."/>
            <person name="Williams N."/>
            <person name="Studholme D.J."/>
        </authorList>
    </citation>
    <scope>NUCLEOTIDE SEQUENCE</scope>
    <source>
        <strain evidence="1">NZFS 3830</strain>
    </source>
</reference>
<name>A0A8T1U3U0_9STRA</name>
<sequence length="71" mass="7318">GKPGRVTWLSASSGSALARYQRTEGCLSFGGEVRKGGVLRSSGEMDFSEGAVALRAADEAGKVEKRGSVVS</sequence>
<accession>A0A8T1U3U0</accession>
<protein>
    <submittedName>
        <fullName evidence="1">Uncharacterized protein</fullName>
    </submittedName>
</protein>
<gene>
    <name evidence="1" type="ORF">JG687_00013593</name>
</gene>
<evidence type="ECO:0000313" key="1">
    <source>
        <dbReference type="EMBL" id="KAG6951468.1"/>
    </source>
</evidence>
<proteinExistence type="predicted"/>
<dbReference type="EMBL" id="JAENGZ010001011">
    <property type="protein sequence ID" value="KAG6951468.1"/>
    <property type="molecule type" value="Genomic_DNA"/>
</dbReference>
<dbReference type="AlphaFoldDB" id="A0A8T1U3U0"/>
<feature type="non-terminal residue" evidence="1">
    <location>
        <position position="1"/>
    </location>
</feature>
<organism evidence="1 2">
    <name type="scientific">Phytophthora cactorum</name>
    <dbReference type="NCBI Taxonomy" id="29920"/>
    <lineage>
        <taxon>Eukaryota</taxon>
        <taxon>Sar</taxon>
        <taxon>Stramenopiles</taxon>
        <taxon>Oomycota</taxon>
        <taxon>Peronosporomycetes</taxon>
        <taxon>Peronosporales</taxon>
        <taxon>Peronosporaceae</taxon>
        <taxon>Phytophthora</taxon>
    </lineage>
</organism>